<comment type="catalytic activity">
    <reaction evidence="1 14">
        <text>ATP + protein L-histidine = ADP + protein N-phospho-L-histidine.</text>
        <dbReference type="EC" id="2.7.13.3"/>
    </reaction>
</comment>
<evidence type="ECO:0000256" key="4">
    <source>
        <dbReference type="ARBA" id="ARBA00022519"/>
    </source>
</evidence>
<evidence type="ECO:0000256" key="7">
    <source>
        <dbReference type="ARBA" id="ARBA00022692"/>
    </source>
</evidence>
<evidence type="ECO:0000256" key="11">
    <source>
        <dbReference type="ARBA" id="ARBA00022989"/>
    </source>
</evidence>
<evidence type="ECO:0000256" key="12">
    <source>
        <dbReference type="ARBA" id="ARBA00023012"/>
    </source>
</evidence>
<dbReference type="InterPro" id="IPR005467">
    <property type="entry name" value="His_kinase_dom"/>
</dbReference>
<reference evidence="19" key="1">
    <citation type="journal article" date="2019" name="Int. J. Syst. Evol. Microbiol.">
        <title>The Global Catalogue of Microorganisms (GCM) 10K type strain sequencing project: providing services to taxonomists for standard genome sequencing and annotation.</title>
        <authorList>
            <consortium name="The Broad Institute Genomics Platform"/>
            <consortium name="The Broad Institute Genome Sequencing Center for Infectious Disease"/>
            <person name="Wu L."/>
            <person name="Ma J."/>
        </authorList>
    </citation>
    <scope>NUCLEOTIDE SEQUENCE [LARGE SCALE GENOMIC DNA]</scope>
    <source>
        <strain evidence="19">CECT 8570</strain>
    </source>
</reference>
<evidence type="ECO:0000256" key="1">
    <source>
        <dbReference type="ARBA" id="ARBA00000085"/>
    </source>
</evidence>
<dbReference type="Gene3D" id="1.20.120.960">
    <property type="entry name" value="Histidine kinase NarX, sensor domain"/>
    <property type="match status" value="1"/>
</dbReference>
<dbReference type="Gene3D" id="3.30.565.10">
    <property type="entry name" value="Histidine kinase-like ATPase, C-terminal domain"/>
    <property type="match status" value="1"/>
</dbReference>
<dbReference type="PROSITE" id="PS50109">
    <property type="entry name" value="HIS_KIN"/>
    <property type="match status" value="1"/>
</dbReference>
<evidence type="ECO:0000256" key="3">
    <source>
        <dbReference type="ARBA" id="ARBA00022475"/>
    </source>
</evidence>
<dbReference type="Gene3D" id="1.10.8.500">
    <property type="entry name" value="HAMP domain in histidine kinase"/>
    <property type="match status" value="1"/>
</dbReference>
<dbReference type="Gene3D" id="1.20.5.1930">
    <property type="match status" value="1"/>
</dbReference>
<organism evidence="18 19">
    <name type="scientific">Simiduia curdlanivorans</name>
    <dbReference type="NCBI Taxonomy" id="1492769"/>
    <lineage>
        <taxon>Bacteria</taxon>
        <taxon>Pseudomonadati</taxon>
        <taxon>Pseudomonadota</taxon>
        <taxon>Gammaproteobacteria</taxon>
        <taxon>Cellvibrionales</taxon>
        <taxon>Cellvibrionaceae</taxon>
        <taxon>Simiduia</taxon>
    </lineage>
</organism>
<evidence type="ECO:0000256" key="10">
    <source>
        <dbReference type="ARBA" id="ARBA00022840"/>
    </source>
</evidence>
<evidence type="ECO:0000256" key="6">
    <source>
        <dbReference type="ARBA" id="ARBA00022679"/>
    </source>
</evidence>
<dbReference type="GO" id="GO:0016301">
    <property type="term" value="F:kinase activity"/>
    <property type="evidence" value="ECO:0007669"/>
    <property type="project" value="UniProtKB-KW"/>
</dbReference>
<evidence type="ECO:0000259" key="16">
    <source>
        <dbReference type="PROSITE" id="PS50109"/>
    </source>
</evidence>
<dbReference type="Pfam" id="PF07730">
    <property type="entry name" value="HisKA_3"/>
    <property type="match status" value="1"/>
</dbReference>
<keyword evidence="9 14" id="KW-0418">Kinase</keyword>
<protein>
    <recommendedName>
        <fullName evidence="14">Sensor protein</fullName>
        <ecNumber evidence="14">2.7.13.3</ecNumber>
    </recommendedName>
</protein>
<comment type="subcellular location">
    <subcellularLocation>
        <location evidence="2">Cell inner membrane</location>
        <topology evidence="2">Multi-pass membrane protein</topology>
    </subcellularLocation>
</comment>
<keyword evidence="19" id="KW-1185">Reference proteome</keyword>
<dbReference type="InterPro" id="IPR003660">
    <property type="entry name" value="HAMP_dom"/>
</dbReference>
<keyword evidence="8 14" id="KW-0547">Nucleotide-binding</keyword>
<keyword evidence="6 14" id="KW-0808">Transferase</keyword>
<dbReference type="InterPro" id="IPR029095">
    <property type="entry name" value="NarX-like_N"/>
</dbReference>
<dbReference type="Pfam" id="PF00672">
    <property type="entry name" value="HAMP"/>
    <property type="match status" value="1"/>
</dbReference>
<evidence type="ECO:0000256" key="14">
    <source>
        <dbReference type="PIRNR" id="PIRNR003167"/>
    </source>
</evidence>
<evidence type="ECO:0000256" key="8">
    <source>
        <dbReference type="ARBA" id="ARBA00022741"/>
    </source>
</evidence>
<dbReference type="SMART" id="SM00387">
    <property type="entry name" value="HATPase_c"/>
    <property type="match status" value="1"/>
</dbReference>
<evidence type="ECO:0000256" key="9">
    <source>
        <dbReference type="ARBA" id="ARBA00022777"/>
    </source>
</evidence>
<keyword evidence="12 14" id="KW-0902">Two-component regulatory system</keyword>
<dbReference type="InterPro" id="IPR011712">
    <property type="entry name" value="Sig_transdc_His_kin_sub3_dim/P"/>
</dbReference>
<evidence type="ECO:0000256" key="2">
    <source>
        <dbReference type="ARBA" id="ARBA00004429"/>
    </source>
</evidence>
<keyword evidence="4 14" id="KW-0997">Cell inner membrane</keyword>
<feature type="transmembrane region" description="Helical" evidence="15">
    <location>
        <begin position="17"/>
        <end position="38"/>
    </location>
</feature>
<dbReference type="SUPFAM" id="SSF158472">
    <property type="entry name" value="HAMP domain-like"/>
    <property type="match status" value="1"/>
</dbReference>
<dbReference type="CDD" id="cd06225">
    <property type="entry name" value="HAMP"/>
    <property type="match status" value="1"/>
</dbReference>
<dbReference type="Pfam" id="PF02518">
    <property type="entry name" value="HATPase_c"/>
    <property type="match status" value="1"/>
</dbReference>
<dbReference type="EC" id="2.7.13.3" evidence="14"/>
<feature type="transmembrane region" description="Helical" evidence="15">
    <location>
        <begin position="170"/>
        <end position="189"/>
    </location>
</feature>
<evidence type="ECO:0000256" key="13">
    <source>
        <dbReference type="ARBA" id="ARBA00023136"/>
    </source>
</evidence>
<dbReference type="CDD" id="cd16917">
    <property type="entry name" value="HATPase_UhpB-NarQ-NarX-like"/>
    <property type="match status" value="1"/>
</dbReference>
<dbReference type="PANTHER" id="PTHR24421">
    <property type="entry name" value="NITRATE/NITRITE SENSOR PROTEIN NARX-RELATED"/>
    <property type="match status" value="1"/>
</dbReference>
<keyword evidence="11 15" id="KW-1133">Transmembrane helix</keyword>
<accession>A0ABV8V746</accession>
<keyword evidence="5" id="KW-0597">Phosphoprotein</keyword>
<dbReference type="InterPro" id="IPR016380">
    <property type="entry name" value="Sig_transdc_His_kin_NarX/NarQ"/>
</dbReference>
<evidence type="ECO:0000259" key="17">
    <source>
        <dbReference type="PROSITE" id="PS50885"/>
    </source>
</evidence>
<feature type="domain" description="HAMP" evidence="17">
    <location>
        <begin position="192"/>
        <end position="244"/>
    </location>
</feature>
<name>A0ABV8V746_9GAMM</name>
<gene>
    <name evidence="18" type="ORF">ACFOX3_15505</name>
</gene>
<sequence>MIDGLKRQFGQSVMNTITLSLAAIMAVSLLSIFTTYWITELGDKDAQAINLSGTLRMQTYRIALSISQDNDQAALQQIEELRQTWRFPLLMHLKDAYVSDAVSNRYAEASQHWQTIIEPQLAHALQLRYEQIRPAITQLIPALDKQIALTNALVSEFQQNAEQRIIRLRLIQIVGFFTIVCVGSLAFYFTRERIEKPLKELTSAADKYRQGELSHRLHLEGRDEFALLAEIFNLMGESLQAHYAELEARVEKRTADLQRQTKALEFLLSTSRQIMSAYHQPVDHKAIISELAKLINHAQIDVCLFTQEGSQPYYHVGNNGTPDCSAKSCSECKDEVKPGCYKDEQEYQYNIGRDERQYGILSVREPLKLEHGHWADQLITSTADQLALALSLADQKALDRKVATLDERTVIARELHDSLAQALSYLKIQVVRLQKTCDRKEYDKQQPIVNELREGLSSAYRQLRELLTTFRLKLDSTGLEGALVQTVNQLRERSTMNISLNYKLTDIPLTPAEEIHLMQIVREAAQNALHHSKGTELVIDLVHLIDDHILLMVSDDGVGLPSAPEKLNHYGLAIMKERSRSLNGEFHIGKGDGKGTKITFKFKPDYINLLQAS</sequence>
<dbReference type="EMBL" id="JBHSCX010000020">
    <property type="protein sequence ID" value="MFC4363721.1"/>
    <property type="molecule type" value="Genomic_DNA"/>
</dbReference>
<dbReference type="PROSITE" id="PS50885">
    <property type="entry name" value="HAMP"/>
    <property type="match status" value="1"/>
</dbReference>
<dbReference type="PIRSF" id="PIRSF003167">
    <property type="entry name" value="STHK_NarX/NarQ"/>
    <property type="match status" value="1"/>
</dbReference>
<evidence type="ECO:0000256" key="15">
    <source>
        <dbReference type="SAM" id="Phobius"/>
    </source>
</evidence>
<evidence type="ECO:0000313" key="18">
    <source>
        <dbReference type="EMBL" id="MFC4363721.1"/>
    </source>
</evidence>
<dbReference type="InterPro" id="IPR042295">
    <property type="entry name" value="NarX-like_N_sf"/>
</dbReference>
<evidence type="ECO:0000313" key="19">
    <source>
        <dbReference type="Proteomes" id="UP001595840"/>
    </source>
</evidence>
<evidence type="ECO:0000256" key="5">
    <source>
        <dbReference type="ARBA" id="ARBA00022553"/>
    </source>
</evidence>
<dbReference type="SUPFAM" id="SSF55874">
    <property type="entry name" value="ATPase domain of HSP90 chaperone/DNA topoisomerase II/histidine kinase"/>
    <property type="match status" value="1"/>
</dbReference>
<keyword evidence="7 15" id="KW-0812">Transmembrane</keyword>
<dbReference type="Pfam" id="PF13675">
    <property type="entry name" value="PilJ"/>
    <property type="match status" value="1"/>
</dbReference>
<proteinExistence type="predicted"/>
<dbReference type="SMART" id="SM00304">
    <property type="entry name" value="HAMP"/>
    <property type="match status" value="1"/>
</dbReference>
<keyword evidence="3 14" id="KW-1003">Cell membrane</keyword>
<dbReference type="InterPro" id="IPR036890">
    <property type="entry name" value="HATPase_C_sf"/>
</dbReference>
<keyword evidence="13 14" id="KW-0472">Membrane</keyword>
<keyword evidence="10 14" id="KW-0067">ATP-binding</keyword>
<dbReference type="InterPro" id="IPR050482">
    <property type="entry name" value="Sensor_HK_TwoCompSys"/>
</dbReference>
<comment type="caution">
    <text evidence="18">The sequence shown here is derived from an EMBL/GenBank/DDBJ whole genome shotgun (WGS) entry which is preliminary data.</text>
</comment>
<dbReference type="Proteomes" id="UP001595840">
    <property type="component" value="Unassembled WGS sequence"/>
</dbReference>
<dbReference type="RefSeq" id="WP_290261700.1">
    <property type="nucleotide sequence ID" value="NZ_JAUFQG010000004.1"/>
</dbReference>
<dbReference type="InterPro" id="IPR003594">
    <property type="entry name" value="HATPase_dom"/>
</dbReference>
<dbReference type="PANTHER" id="PTHR24421:SF10">
    <property type="entry name" value="NITRATE_NITRITE SENSOR PROTEIN NARQ"/>
    <property type="match status" value="1"/>
</dbReference>
<feature type="domain" description="Histidine kinase" evidence="16">
    <location>
        <begin position="410"/>
        <end position="606"/>
    </location>
</feature>